<feature type="transmembrane region" description="Helical" evidence="1">
    <location>
        <begin position="28"/>
        <end position="52"/>
    </location>
</feature>
<dbReference type="Proteomes" id="UP000007881">
    <property type="component" value="Plasmid pPSMK1"/>
</dbReference>
<reference evidence="2 3" key="1">
    <citation type="submission" date="2012-02" db="EMBL/GenBank/DDBJ databases">
        <title>Complete genome sequence of Phycisphaera mikurensis NBRC 102666.</title>
        <authorList>
            <person name="Ankai A."/>
            <person name="Hosoyama A."/>
            <person name="Terui Y."/>
            <person name="Sekine M."/>
            <person name="Fukai R."/>
            <person name="Kato Y."/>
            <person name="Nakamura S."/>
            <person name="Yamada-Narita S."/>
            <person name="Kawakoshi A."/>
            <person name="Fukunaga Y."/>
            <person name="Yamazaki S."/>
            <person name="Fujita N."/>
        </authorList>
    </citation>
    <scope>NUCLEOTIDE SEQUENCE [LARGE SCALE GENOMIC DNA]</scope>
    <source>
        <strain evidence="3">NBRC 102666 / KCTC 22515 / FYK2301M01</strain>
        <plasmid evidence="2 3">pPSMK1</plasmid>
    </source>
</reference>
<organism evidence="2 3">
    <name type="scientific">Phycisphaera mikurensis (strain NBRC 102666 / KCTC 22515 / FYK2301M01)</name>
    <dbReference type="NCBI Taxonomy" id="1142394"/>
    <lineage>
        <taxon>Bacteria</taxon>
        <taxon>Pseudomonadati</taxon>
        <taxon>Planctomycetota</taxon>
        <taxon>Phycisphaerae</taxon>
        <taxon>Phycisphaerales</taxon>
        <taxon>Phycisphaeraceae</taxon>
        <taxon>Phycisphaera</taxon>
    </lineage>
</organism>
<dbReference type="eggNOG" id="COG3696">
    <property type="taxonomic scope" value="Bacteria"/>
</dbReference>
<protein>
    <submittedName>
        <fullName evidence="2">Uncharacterized protein</fullName>
    </submittedName>
</protein>
<name>I0IJE2_PHYMF</name>
<accession>I0IJE2</accession>
<evidence type="ECO:0000313" key="3">
    <source>
        <dbReference type="Proteomes" id="UP000007881"/>
    </source>
</evidence>
<keyword evidence="2" id="KW-0614">Plasmid</keyword>
<dbReference type="AlphaFoldDB" id="I0IJE2"/>
<gene>
    <name evidence="2" type="ordered locus">PSMK_p00180</name>
</gene>
<keyword evidence="1" id="KW-1133">Transmembrane helix</keyword>
<keyword evidence="1" id="KW-0472">Membrane</keyword>
<keyword evidence="3" id="KW-1185">Reference proteome</keyword>
<sequence length="63" mass="6455">MLVAALGFVPMSIATVSGAEVQKSLAAVVIGGAVSTTLLMLVVLPAICRIWLPIDPRVPRGPS</sequence>
<keyword evidence="1" id="KW-0812">Transmembrane</keyword>
<geneLocation type="plasmid" evidence="2 3">
    <name>pPSMK1</name>
</geneLocation>
<dbReference type="InterPro" id="IPR001036">
    <property type="entry name" value="Acrflvin-R"/>
</dbReference>
<dbReference type="Pfam" id="PF00873">
    <property type="entry name" value="ACR_tran"/>
    <property type="match status" value="1"/>
</dbReference>
<dbReference type="EMBL" id="AP012339">
    <property type="protein sequence ID" value="BAM05380.1"/>
    <property type="molecule type" value="Genomic_DNA"/>
</dbReference>
<dbReference type="GO" id="GO:0016020">
    <property type="term" value="C:membrane"/>
    <property type="evidence" value="ECO:0007669"/>
    <property type="project" value="InterPro"/>
</dbReference>
<dbReference type="SUPFAM" id="SSF82866">
    <property type="entry name" value="Multidrug efflux transporter AcrB transmembrane domain"/>
    <property type="match status" value="1"/>
</dbReference>
<dbReference type="RefSeq" id="WP_014438583.1">
    <property type="nucleotide sequence ID" value="NC_017081.1"/>
</dbReference>
<dbReference type="HOGENOM" id="CLU_2882001_0_0_0"/>
<dbReference type="KEGG" id="phm:PSMK_p00180"/>
<evidence type="ECO:0000313" key="2">
    <source>
        <dbReference type="EMBL" id="BAM05380.1"/>
    </source>
</evidence>
<dbReference type="Gene3D" id="1.20.1640.10">
    <property type="entry name" value="Multidrug efflux transporter AcrB transmembrane domain"/>
    <property type="match status" value="1"/>
</dbReference>
<evidence type="ECO:0000256" key="1">
    <source>
        <dbReference type="SAM" id="Phobius"/>
    </source>
</evidence>
<dbReference type="GO" id="GO:0022857">
    <property type="term" value="F:transmembrane transporter activity"/>
    <property type="evidence" value="ECO:0007669"/>
    <property type="project" value="InterPro"/>
</dbReference>
<proteinExistence type="predicted"/>